<evidence type="ECO:0000313" key="12">
    <source>
        <dbReference type="EMBL" id="EGK72426.1"/>
    </source>
</evidence>
<dbReference type="RefSeq" id="WP_008059761.1">
    <property type="nucleotide sequence ID" value="NZ_AFHG01000036.1"/>
</dbReference>
<reference evidence="12 13" key="1">
    <citation type="journal article" date="2011" name="J. Bacteriol.">
        <title>Genome sequence of Methyloversatilis universalis FAM5T, a methylotrophic representative of the order Rhodocyclales.</title>
        <authorList>
            <person name="Kittichotirat W."/>
            <person name="Good N.M."/>
            <person name="Hall R."/>
            <person name="Bringel F."/>
            <person name="Lajus A."/>
            <person name="Medigue C."/>
            <person name="Smalley N.E."/>
            <person name="Beck D."/>
            <person name="Bumgarner R."/>
            <person name="Vuilleumier S."/>
            <person name="Kalyuzhnaya M.G."/>
        </authorList>
    </citation>
    <scope>NUCLEOTIDE SEQUENCE [LARGE SCALE GENOMIC DNA]</scope>
    <source>
        <strain evidence="13">ATCC BAA-1314 / JCM 13912 / FAM5</strain>
    </source>
</reference>
<evidence type="ECO:0000313" key="13">
    <source>
        <dbReference type="Proteomes" id="UP000005019"/>
    </source>
</evidence>
<evidence type="ECO:0000256" key="6">
    <source>
        <dbReference type="ARBA" id="ARBA00022692"/>
    </source>
</evidence>
<organism evidence="12 13">
    <name type="scientific">Methyloversatilis universalis (strain ATCC BAA-1314 / DSM 25237 / JCM 13912 / CCUG 52030 / FAM5)</name>
    <dbReference type="NCBI Taxonomy" id="1000565"/>
    <lineage>
        <taxon>Bacteria</taxon>
        <taxon>Pseudomonadati</taxon>
        <taxon>Pseudomonadota</taxon>
        <taxon>Betaproteobacteria</taxon>
        <taxon>Nitrosomonadales</taxon>
        <taxon>Sterolibacteriaceae</taxon>
        <taxon>Methyloversatilis</taxon>
    </lineage>
</organism>
<dbReference type="OrthoDB" id="8562218at2"/>
<dbReference type="EMBL" id="AFHG01000036">
    <property type="protein sequence ID" value="EGK72426.1"/>
    <property type="molecule type" value="Genomic_DNA"/>
</dbReference>
<evidence type="ECO:0000256" key="10">
    <source>
        <dbReference type="ARBA" id="ARBA00030775"/>
    </source>
</evidence>
<proteinExistence type="inferred from homology"/>
<comment type="subcellular location">
    <subcellularLocation>
        <location evidence="1">Cell inner membrane</location>
        <topology evidence="1">Single-pass membrane protein</topology>
    </subcellularLocation>
</comment>
<keyword evidence="5" id="KW-0997">Cell inner membrane</keyword>
<comment type="similarity">
    <text evidence="9">Belongs to the GSP H family.</text>
</comment>
<gene>
    <name evidence="12" type="ORF">METUNv1_01191</name>
</gene>
<dbReference type="InterPro" id="IPR045584">
    <property type="entry name" value="Pilin-like"/>
</dbReference>
<keyword evidence="6" id="KW-0812">Transmembrane</keyword>
<evidence type="ECO:0000256" key="5">
    <source>
        <dbReference type="ARBA" id="ARBA00022519"/>
    </source>
</evidence>
<dbReference type="GO" id="GO:0015627">
    <property type="term" value="C:type II protein secretion system complex"/>
    <property type="evidence" value="ECO:0007669"/>
    <property type="project" value="InterPro"/>
</dbReference>
<name>F5RAH7_METUF</name>
<feature type="domain" description="General secretion pathway GspH" evidence="11">
    <location>
        <begin position="47"/>
        <end position="182"/>
    </location>
</feature>
<accession>F5RAH7</accession>
<dbReference type="GO" id="GO:0005886">
    <property type="term" value="C:plasma membrane"/>
    <property type="evidence" value="ECO:0007669"/>
    <property type="project" value="UniProtKB-SubCell"/>
</dbReference>
<evidence type="ECO:0000256" key="1">
    <source>
        <dbReference type="ARBA" id="ARBA00004377"/>
    </source>
</evidence>
<dbReference type="Pfam" id="PF07963">
    <property type="entry name" value="N_methyl"/>
    <property type="match status" value="1"/>
</dbReference>
<dbReference type="NCBIfam" id="TIGR02532">
    <property type="entry name" value="IV_pilin_GFxxxE"/>
    <property type="match status" value="1"/>
</dbReference>
<evidence type="ECO:0000256" key="2">
    <source>
        <dbReference type="ARBA" id="ARBA00021549"/>
    </source>
</evidence>
<dbReference type="GO" id="GO:0015628">
    <property type="term" value="P:protein secretion by the type II secretion system"/>
    <property type="evidence" value="ECO:0007669"/>
    <property type="project" value="InterPro"/>
</dbReference>
<evidence type="ECO:0000259" key="11">
    <source>
        <dbReference type="Pfam" id="PF12019"/>
    </source>
</evidence>
<dbReference type="Pfam" id="PF12019">
    <property type="entry name" value="GspH"/>
    <property type="match status" value="1"/>
</dbReference>
<dbReference type="InterPro" id="IPR022346">
    <property type="entry name" value="T2SS_GspH"/>
</dbReference>
<evidence type="ECO:0000256" key="7">
    <source>
        <dbReference type="ARBA" id="ARBA00022989"/>
    </source>
</evidence>
<evidence type="ECO:0000256" key="9">
    <source>
        <dbReference type="ARBA" id="ARBA00025772"/>
    </source>
</evidence>
<keyword evidence="7" id="KW-1133">Transmembrane helix</keyword>
<dbReference type="STRING" id="1000565.METUNv1_01191"/>
<keyword evidence="3" id="KW-1003">Cell membrane</keyword>
<dbReference type="SUPFAM" id="SSF54523">
    <property type="entry name" value="Pili subunits"/>
    <property type="match status" value="1"/>
</dbReference>
<dbReference type="InterPro" id="IPR012902">
    <property type="entry name" value="N_methyl_site"/>
</dbReference>
<comment type="caution">
    <text evidence="12">The sequence shown here is derived from an EMBL/GenBank/DDBJ whole genome shotgun (WGS) entry which is preliminary data.</text>
</comment>
<keyword evidence="13" id="KW-1185">Reference proteome</keyword>
<keyword evidence="8" id="KW-0472">Membrane</keyword>
<dbReference type="Proteomes" id="UP000005019">
    <property type="component" value="Unassembled WGS sequence"/>
</dbReference>
<protein>
    <recommendedName>
        <fullName evidence="2">Type II secretion system protein H</fullName>
    </recommendedName>
    <alternativeName>
        <fullName evidence="10">General secretion pathway protein H</fullName>
    </alternativeName>
</protein>
<dbReference type="PROSITE" id="PS00409">
    <property type="entry name" value="PROKAR_NTER_METHYL"/>
    <property type="match status" value="1"/>
</dbReference>
<evidence type="ECO:0000256" key="8">
    <source>
        <dbReference type="ARBA" id="ARBA00023136"/>
    </source>
</evidence>
<evidence type="ECO:0000256" key="3">
    <source>
        <dbReference type="ARBA" id="ARBA00022475"/>
    </source>
</evidence>
<dbReference type="Gene3D" id="3.55.40.10">
    <property type="entry name" value="minor pseudopilin epsh domain"/>
    <property type="match status" value="1"/>
</dbReference>
<dbReference type="eggNOG" id="COG4970">
    <property type="taxonomic scope" value="Bacteria"/>
</dbReference>
<sequence>MTVARTFQRGFSLIELAIVVALLAILAAMAMPAFQGFIASNRLTAESNEMLAALNLARSEAVRIQRRVILCRVATSGGLVTLTASSGCVTAADGAPWQGWAVFVDNDSDGTFDAGETLLRSEAITASGLVFSSDNALGTAGNRIVFRPDGLARAVDSAALQAATITVCDSSGVLTGENARNVALLAGSRIAVTRATITNCGVVPEPPTSTTETTQ</sequence>
<evidence type="ECO:0000256" key="4">
    <source>
        <dbReference type="ARBA" id="ARBA00022481"/>
    </source>
</evidence>
<keyword evidence="4" id="KW-0488">Methylation</keyword>
<dbReference type="AlphaFoldDB" id="F5RAH7"/>